<comment type="caution">
    <text evidence="1">The sequence shown here is derived from an EMBL/GenBank/DDBJ whole genome shotgun (WGS) entry which is preliminary data.</text>
</comment>
<evidence type="ECO:0000313" key="2">
    <source>
        <dbReference type="Proteomes" id="UP000789570"/>
    </source>
</evidence>
<feature type="non-terminal residue" evidence="1">
    <location>
        <position position="1"/>
    </location>
</feature>
<dbReference type="Proteomes" id="UP000789570">
    <property type="component" value="Unassembled WGS sequence"/>
</dbReference>
<gene>
    <name evidence="1" type="ORF">FCALED_LOCUS9394</name>
</gene>
<sequence>MSVKAKKYLKQISLKNKLIIVKDSPFEENLLSEEGSLFKKDSEISSNDEIM</sequence>
<protein>
    <submittedName>
        <fullName evidence="1">12247_t:CDS:1</fullName>
    </submittedName>
</protein>
<dbReference type="EMBL" id="CAJVPQ010003089">
    <property type="protein sequence ID" value="CAG8617745.1"/>
    <property type="molecule type" value="Genomic_DNA"/>
</dbReference>
<reference evidence="1" key="1">
    <citation type="submission" date="2021-06" db="EMBL/GenBank/DDBJ databases">
        <authorList>
            <person name="Kallberg Y."/>
            <person name="Tangrot J."/>
            <person name="Rosling A."/>
        </authorList>
    </citation>
    <scope>NUCLEOTIDE SEQUENCE</scope>
    <source>
        <strain evidence="1">UK204</strain>
    </source>
</reference>
<accession>A0A9N9GQ44</accession>
<evidence type="ECO:0000313" key="1">
    <source>
        <dbReference type="EMBL" id="CAG8617745.1"/>
    </source>
</evidence>
<proteinExistence type="predicted"/>
<name>A0A9N9GQ44_9GLOM</name>
<organism evidence="1 2">
    <name type="scientific">Funneliformis caledonium</name>
    <dbReference type="NCBI Taxonomy" id="1117310"/>
    <lineage>
        <taxon>Eukaryota</taxon>
        <taxon>Fungi</taxon>
        <taxon>Fungi incertae sedis</taxon>
        <taxon>Mucoromycota</taxon>
        <taxon>Glomeromycotina</taxon>
        <taxon>Glomeromycetes</taxon>
        <taxon>Glomerales</taxon>
        <taxon>Glomeraceae</taxon>
        <taxon>Funneliformis</taxon>
    </lineage>
</organism>
<keyword evidence="2" id="KW-1185">Reference proteome</keyword>
<dbReference type="AlphaFoldDB" id="A0A9N9GQ44"/>